<evidence type="ECO:0000259" key="2">
    <source>
        <dbReference type="Pfam" id="PF13309"/>
    </source>
</evidence>
<gene>
    <name evidence="3" type="ORF">NRE15_03645</name>
</gene>
<dbReference type="InterPro" id="IPR039446">
    <property type="entry name" value="DauR-like"/>
</dbReference>
<feature type="domain" description="Transcriptional regulator DauR-like HTH" evidence="2">
    <location>
        <begin position="168"/>
        <end position="223"/>
    </location>
</feature>
<sequence>MDLKLTETDKKILNSYGILAEGLSNFLGSAYEIVLHSLEDYDHSAIKVFNGFHTNRSVGAPITNLALTMLEEIKESQRQNNSYRSDVTYFVENSRGEPMKSTTIAVYGENERVIGLLCINFFLNTPFNDIIQSFSNSNQTSLVSNTFFDEQEEFVSDSRETINKRILKTQEEVLQDTTVSTSNKNKEIISRLYDNGVFNFKDAVTITADLLNISKNTVYLHLRSTKE</sequence>
<dbReference type="Pfam" id="PF08348">
    <property type="entry name" value="PAS_6"/>
    <property type="match status" value="1"/>
</dbReference>
<dbReference type="RefSeq" id="WP_313794257.1">
    <property type="nucleotide sequence ID" value="NZ_CP102453.1"/>
</dbReference>
<dbReference type="InterPro" id="IPR039445">
    <property type="entry name" value="DauR-like_HTH"/>
</dbReference>
<dbReference type="InterPro" id="IPR013559">
    <property type="entry name" value="YheO"/>
</dbReference>
<keyword evidence="4" id="KW-1185">Reference proteome</keyword>
<dbReference type="Pfam" id="PF13309">
    <property type="entry name" value="HTH_22"/>
    <property type="match status" value="1"/>
</dbReference>
<organism evidence="3 4">
    <name type="scientific">Fundicoccus culcitae</name>
    <dbReference type="NCBI Taxonomy" id="2969821"/>
    <lineage>
        <taxon>Bacteria</taxon>
        <taxon>Bacillati</taxon>
        <taxon>Bacillota</taxon>
        <taxon>Bacilli</taxon>
        <taxon>Lactobacillales</taxon>
        <taxon>Aerococcaceae</taxon>
        <taxon>Fundicoccus</taxon>
    </lineage>
</organism>
<evidence type="ECO:0000259" key="1">
    <source>
        <dbReference type="Pfam" id="PF08348"/>
    </source>
</evidence>
<feature type="domain" description="YheO-like" evidence="1">
    <location>
        <begin position="13"/>
        <end position="124"/>
    </location>
</feature>
<dbReference type="PANTHER" id="PTHR35568:SF1">
    <property type="entry name" value="TRANSCRIPTIONAL REGULATOR DAUR"/>
    <property type="match status" value="1"/>
</dbReference>
<reference evidence="3 4" key="1">
    <citation type="submission" date="2022-08" db="EMBL/GenBank/DDBJ databases">
        <title>Aerococcaceae sp. nov isolated from spoiled eye mask.</title>
        <authorList>
            <person name="Zhou G."/>
            <person name="Xie X.-B."/>
            <person name="Shi Q.-S."/>
            <person name="Wang Y.-S."/>
            <person name="Wen X."/>
            <person name="Peng H."/>
            <person name="Yang X.-J."/>
            <person name="Tao H.-B."/>
            <person name="Huang X.-M."/>
        </authorList>
    </citation>
    <scope>NUCLEOTIDE SEQUENCE [LARGE SCALE GENOMIC DNA]</scope>
    <source>
        <strain evidence="4">DM20194951</strain>
    </source>
</reference>
<evidence type="ECO:0000313" key="3">
    <source>
        <dbReference type="EMBL" id="UUX34755.1"/>
    </source>
</evidence>
<dbReference type="Proteomes" id="UP001315967">
    <property type="component" value="Chromosome"/>
</dbReference>
<dbReference type="EMBL" id="CP102453">
    <property type="protein sequence ID" value="UUX34755.1"/>
    <property type="molecule type" value="Genomic_DNA"/>
</dbReference>
<dbReference type="PANTHER" id="PTHR35568">
    <property type="entry name" value="TRANSCRIPTIONAL REGULATOR DAUR"/>
    <property type="match status" value="1"/>
</dbReference>
<name>A0ABY5P8R0_9LACT</name>
<accession>A0ABY5P8R0</accession>
<protein>
    <submittedName>
        <fullName evidence="3">PAS domain-containing protein</fullName>
    </submittedName>
</protein>
<proteinExistence type="predicted"/>
<evidence type="ECO:0000313" key="4">
    <source>
        <dbReference type="Proteomes" id="UP001315967"/>
    </source>
</evidence>